<evidence type="ECO:0000259" key="5">
    <source>
        <dbReference type="Pfam" id="PF00326"/>
    </source>
</evidence>
<dbReference type="Pfam" id="PF00326">
    <property type="entry name" value="Peptidase_S9"/>
    <property type="match status" value="1"/>
</dbReference>
<dbReference type="GO" id="GO:0006508">
    <property type="term" value="P:proteolysis"/>
    <property type="evidence" value="ECO:0007669"/>
    <property type="project" value="InterPro"/>
</dbReference>
<keyword evidence="2" id="KW-0378">Hydrolase</keyword>
<dbReference type="PANTHER" id="PTHR42776:SF27">
    <property type="entry name" value="DIPEPTIDYL PEPTIDASE FAMILY MEMBER 6"/>
    <property type="match status" value="1"/>
</dbReference>
<evidence type="ECO:0000313" key="7">
    <source>
        <dbReference type="Proteomes" id="UP000037904"/>
    </source>
</evidence>
<dbReference type="InterPro" id="IPR011042">
    <property type="entry name" value="6-blade_b-propeller_TolB-like"/>
</dbReference>
<organism evidence="6 7">
    <name type="scientific">Fusarium langsethiae</name>
    <dbReference type="NCBI Taxonomy" id="179993"/>
    <lineage>
        <taxon>Eukaryota</taxon>
        <taxon>Fungi</taxon>
        <taxon>Dikarya</taxon>
        <taxon>Ascomycota</taxon>
        <taxon>Pezizomycotina</taxon>
        <taxon>Sordariomycetes</taxon>
        <taxon>Hypocreomycetidae</taxon>
        <taxon>Hypocreales</taxon>
        <taxon>Nectriaceae</taxon>
        <taxon>Fusarium</taxon>
    </lineage>
</organism>
<dbReference type="GO" id="GO:0004252">
    <property type="term" value="F:serine-type endopeptidase activity"/>
    <property type="evidence" value="ECO:0007669"/>
    <property type="project" value="TreeGrafter"/>
</dbReference>
<dbReference type="SUPFAM" id="SSF82171">
    <property type="entry name" value="DPP6 N-terminal domain-like"/>
    <property type="match status" value="1"/>
</dbReference>
<dbReference type="Gene3D" id="2.120.10.30">
    <property type="entry name" value="TolB, C-terminal domain"/>
    <property type="match status" value="2"/>
</dbReference>
<evidence type="ECO:0000313" key="6">
    <source>
        <dbReference type="EMBL" id="KPA45821.1"/>
    </source>
</evidence>
<dbReference type="InterPro" id="IPR029058">
    <property type="entry name" value="AB_hydrolase_fold"/>
</dbReference>
<evidence type="ECO:0000256" key="4">
    <source>
        <dbReference type="ARBA" id="ARBA00032829"/>
    </source>
</evidence>
<evidence type="ECO:0000256" key="3">
    <source>
        <dbReference type="ARBA" id="ARBA00022825"/>
    </source>
</evidence>
<name>A0A0N0DHP0_FUSLA</name>
<evidence type="ECO:0000256" key="1">
    <source>
        <dbReference type="ARBA" id="ARBA00010040"/>
    </source>
</evidence>
<sequence length="554" mass="60790">MTKSTSTFDKAFAETLCDIQVPKQIKFSPNGQRLVYSTSLVAGHLKGKNHTSTLWLASTNEPNSSRKLTSGSFNDTSPAWYPSGDSIIFLSDRAKPGESSAIWRMRLDGGDPVAVTAEDNEQDIYMFAVSPDGKTIAYVSCDEKKKDNEEAEAEPKVWGEKWDNARLRLVNVETHETKAIVGGDKHIGEIAWSPDGKSLVFMSTENPHIEEAMLTGTSISTVFIETGQIKHLCKVTNEPYNSIWAPDGHIYFITGTPPDKDSGGRSVYSIDPQASCPNFIKVRCGQDDDAANIRIAGDRVIINRQVRLVDVISELEGDDLFADGKEIGYGVLLPQYRGSSGRGEKFASYSIGGQGVYDYADVITITDNAVKKGFADPKKLMVGGWSQGGLLTYLCSVRNGLHGLGWRFNAAVAGAGVCDTESLAVTADLGSTFEVELAGGHTIWTLSHDDTRNRQGSAIWEVSSAMEHSRREGTTVIPPILILHGEKDERCPFSQAEGFRRALRCYGLPCESVKYPGEGHGIEAQRFWLDMFERIGRFCDLYIGEESNNQVAIR</sequence>
<reference evidence="6 7" key="1">
    <citation type="submission" date="2015-04" db="EMBL/GenBank/DDBJ databases">
        <title>The draft genome sequence of Fusarium langsethiae, a T-2/HT-2 mycotoxin producer.</title>
        <authorList>
            <person name="Lysoe E."/>
            <person name="Divon H.H."/>
            <person name="Terzi V."/>
            <person name="Orru L."/>
            <person name="Lamontanara A."/>
            <person name="Kolseth A.-K."/>
            <person name="Frandsen R.J."/>
            <person name="Nielsen K."/>
            <person name="Thrane U."/>
        </authorList>
    </citation>
    <scope>NUCLEOTIDE SEQUENCE [LARGE SCALE GENOMIC DNA]</scope>
    <source>
        <strain evidence="6 7">Fl201059</strain>
    </source>
</reference>
<keyword evidence="3" id="KW-0645">Protease</keyword>
<dbReference type="Gene3D" id="3.40.50.1820">
    <property type="entry name" value="alpha/beta hydrolase"/>
    <property type="match status" value="1"/>
</dbReference>
<dbReference type="EMBL" id="JXCE01000009">
    <property type="protein sequence ID" value="KPA45821.1"/>
    <property type="molecule type" value="Genomic_DNA"/>
</dbReference>
<dbReference type="SUPFAM" id="SSF53474">
    <property type="entry name" value="alpha/beta-Hydrolases"/>
    <property type="match status" value="1"/>
</dbReference>
<comment type="similarity">
    <text evidence="1">Belongs to the peptidase S9C family.</text>
</comment>
<dbReference type="InterPro" id="IPR011659">
    <property type="entry name" value="WD40"/>
</dbReference>
<keyword evidence="3" id="KW-0720">Serine protease</keyword>
<dbReference type="InterPro" id="IPR001375">
    <property type="entry name" value="Peptidase_S9_cat"/>
</dbReference>
<dbReference type="PANTHER" id="PTHR42776">
    <property type="entry name" value="SERINE PEPTIDASE S9 FAMILY MEMBER"/>
    <property type="match status" value="1"/>
</dbReference>
<protein>
    <recommendedName>
        <fullName evidence="4">Dipeptidyl-peptidase V</fullName>
    </recommendedName>
</protein>
<accession>A0A0N0DHP0</accession>
<gene>
    <name evidence="6" type="ORF">FLAG1_01138</name>
</gene>
<proteinExistence type="inferred from homology"/>
<feature type="domain" description="Peptidase S9 prolyl oligopeptidase catalytic" evidence="5">
    <location>
        <begin position="327"/>
        <end position="544"/>
    </location>
</feature>
<comment type="caution">
    <text evidence="6">The sequence shown here is derived from an EMBL/GenBank/DDBJ whole genome shotgun (WGS) entry which is preliminary data.</text>
</comment>
<dbReference type="AlphaFoldDB" id="A0A0N0DHP0"/>
<keyword evidence="7" id="KW-1185">Reference proteome</keyword>
<dbReference type="Pfam" id="PF07676">
    <property type="entry name" value="PD40"/>
    <property type="match status" value="3"/>
</dbReference>
<evidence type="ECO:0000256" key="2">
    <source>
        <dbReference type="ARBA" id="ARBA00022801"/>
    </source>
</evidence>
<dbReference type="Proteomes" id="UP000037904">
    <property type="component" value="Unassembled WGS sequence"/>
</dbReference>